<dbReference type="AlphaFoldDB" id="A0ABD6EFS4"/>
<dbReference type="PROSITE" id="PS01305">
    <property type="entry name" value="MOAA_NIFB_PQQE"/>
    <property type="match status" value="1"/>
</dbReference>
<keyword evidence="12" id="KW-0456">Lyase</keyword>
<evidence type="ECO:0000256" key="6">
    <source>
        <dbReference type="ARBA" id="ARBA00022723"/>
    </source>
</evidence>
<dbReference type="Proteomes" id="UP001608902">
    <property type="component" value="Unassembled WGS sequence"/>
</dbReference>
<dbReference type="EMBL" id="JBGFUD010003586">
    <property type="protein sequence ID" value="MFH4978854.1"/>
    <property type="molecule type" value="Genomic_DNA"/>
</dbReference>
<dbReference type="InterPro" id="IPR013785">
    <property type="entry name" value="Aldolase_TIM"/>
</dbReference>
<keyword evidence="7" id="KW-0547">Nucleotide-binding</keyword>
<dbReference type="InterPro" id="IPR050105">
    <property type="entry name" value="MoCo_biosynth_MoaA/MoaC"/>
</dbReference>
<dbReference type="Pfam" id="PF04055">
    <property type="entry name" value="Radical_SAM"/>
    <property type="match status" value="1"/>
</dbReference>
<proteinExistence type="inferred from homology"/>
<keyword evidence="4" id="KW-0004">4Fe-4S</keyword>
<reference evidence="15 16" key="1">
    <citation type="submission" date="2024-08" db="EMBL/GenBank/DDBJ databases">
        <title>Gnathostoma spinigerum genome.</title>
        <authorList>
            <person name="Gonzalez-Bertolin B."/>
            <person name="Monzon S."/>
            <person name="Zaballos A."/>
            <person name="Jimenez P."/>
            <person name="Dekumyoy P."/>
            <person name="Varona S."/>
            <person name="Cuesta I."/>
            <person name="Sumanam S."/>
            <person name="Adisakwattana P."/>
            <person name="Gasser R.B."/>
            <person name="Hernandez-Gonzalez A."/>
            <person name="Young N.D."/>
            <person name="Perteguer M.J."/>
        </authorList>
    </citation>
    <scope>NUCLEOTIDE SEQUENCE [LARGE SCALE GENOMIC DNA]</scope>
    <source>
        <strain evidence="15">AL3</strain>
        <tissue evidence="15">Liver</tissue>
    </source>
</reference>
<evidence type="ECO:0000313" key="15">
    <source>
        <dbReference type="EMBL" id="MFH4978854.1"/>
    </source>
</evidence>
<dbReference type="InterPro" id="IPR013483">
    <property type="entry name" value="MoaA"/>
</dbReference>
<dbReference type="CDD" id="cd01335">
    <property type="entry name" value="Radical_SAM"/>
    <property type="match status" value="1"/>
</dbReference>
<evidence type="ECO:0000256" key="2">
    <source>
        <dbReference type="ARBA" id="ARBA00005046"/>
    </source>
</evidence>
<dbReference type="Pfam" id="PF06463">
    <property type="entry name" value="Mob_synth_C"/>
    <property type="match status" value="1"/>
</dbReference>
<dbReference type="HAMAP" id="MF_01225_B">
    <property type="entry name" value="MoaA_B"/>
    <property type="match status" value="1"/>
</dbReference>
<comment type="catalytic activity">
    <reaction evidence="13">
        <text>GTP + AH2 + S-adenosyl-L-methionine = (8S)-3',8-cyclo-7,8-dihydroguanosine 5'-triphosphate + 5'-deoxyadenosine + L-methionine + A + H(+)</text>
        <dbReference type="Rhea" id="RHEA:49576"/>
        <dbReference type="ChEBI" id="CHEBI:13193"/>
        <dbReference type="ChEBI" id="CHEBI:15378"/>
        <dbReference type="ChEBI" id="CHEBI:17319"/>
        <dbReference type="ChEBI" id="CHEBI:17499"/>
        <dbReference type="ChEBI" id="CHEBI:37565"/>
        <dbReference type="ChEBI" id="CHEBI:57844"/>
        <dbReference type="ChEBI" id="CHEBI:59789"/>
        <dbReference type="ChEBI" id="CHEBI:131766"/>
        <dbReference type="EC" id="4.1.99.22"/>
    </reaction>
</comment>
<dbReference type="SFLD" id="SFLDG01383">
    <property type="entry name" value="cyclic_pyranopterin_phosphate"/>
    <property type="match status" value="1"/>
</dbReference>
<dbReference type="InterPro" id="IPR040064">
    <property type="entry name" value="MoaA-like"/>
</dbReference>
<keyword evidence="9" id="KW-0411">Iron-sulfur</keyword>
<dbReference type="PANTHER" id="PTHR22960">
    <property type="entry name" value="MOLYBDOPTERIN COFACTOR SYNTHESIS PROTEIN A"/>
    <property type="match status" value="1"/>
</dbReference>
<keyword evidence="8" id="KW-0408">Iron</keyword>
<evidence type="ECO:0000259" key="14">
    <source>
        <dbReference type="PROSITE" id="PS51918"/>
    </source>
</evidence>
<dbReference type="InterPro" id="IPR000385">
    <property type="entry name" value="MoaA_NifB_PqqE_Fe-S-bd_CS"/>
</dbReference>
<evidence type="ECO:0000256" key="1">
    <source>
        <dbReference type="ARBA" id="ARBA00001966"/>
    </source>
</evidence>
<evidence type="ECO:0000256" key="3">
    <source>
        <dbReference type="ARBA" id="ARBA00012167"/>
    </source>
</evidence>
<dbReference type="PROSITE" id="PS51918">
    <property type="entry name" value="RADICAL_SAM"/>
    <property type="match status" value="1"/>
</dbReference>
<evidence type="ECO:0000256" key="10">
    <source>
        <dbReference type="ARBA" id="ARBA00023134"/>
    </source>
</evidence>
<dbReference type="PANTHER" id="PTHR22960:SF0">
    <property type="entry name" value="MOLYBDENUM COFACTOR BIOSYNTHESIS PROTEIN 1"/>
    <property type="match status" value="1"/>
</dbReference>
<dbReference type="SUPFAM" id="SSF102114">
    <property type="entry name" value="Radical SAM enzymes"/>
    <property type="match status" value="1"/>
</dbReference>
<dbReference type="GO" id="GO:0061798">
    <property type="term" value="F:GTP 3',8'-cyclase activity"/>
    <property type="evidence" value="ECO:0007669"/>
    <property type="project" value="UniProtKB-EC"/>
</dbReference>
<dbReference type="SFLD" id="SFLDG01067">
    <property type="entry name" value="SPASM/twitch_domain_containing"/>
    <property type="match status" value="1"/>
</dbReference>
<keyword evidence="6" id="KW-0479">Metal-binding</keyword>
<dbReference type="GO" id="GO:0046872">
    <property type="term" value="F:metal ion binding"/>
    <property type="evidence" value="ECO:0007669"/>
    <property type="project" value="UniProtKB-KW"/>
</dbReference>
<dbReference type="EC" id="4.1.99.22" evidence="3"/>
<dbReference type="InterPro" id="IPR010505">
    <property type="entry name" value="MoaA_twitch"/>
</dbReference>
<evidence type="ECO:0000256" key="4">
    <source>
        <dbReference type="ARBA" id="ARBA00022485"/>
    </source>
</evidence>
<name>A0ABD6EFS4_9BILA</name>
<comment type="caution">
    <text evidence="15">The sequence shown here is derived from an EMBL/GenBank/DDBJ whole genome shotgun (WGS) entry which is preliminary data.</text>
</comment>
<dbReference type="GO" id="GO:0006777">
    <property type="term" value="P:Mo-molybdopterin cofactor biosynthetic process"/>
    <property type="evidence" value="ECO:0007669"/>
    <property type="project" value="UniProtKB-KW"/>
</dbReference>
<dbReference type="NCBIfam" id="TIGR02666">
    <property type="entry name" value="moaA"/>
    <property type="match status" value="1"/>
</dbReference>
<evidence type="ECO:0000256" key="8">
    <source>
        <dbReference type="ARBA" id="ARBA00023004"/>
    </source>
</evidence>
<dbReference type="CDD" id="cd21117">
    <property type="entry name" value="Twitch_MoaA"/>
    <property type="match status" value="1"/>
</dbReference>
<keyword evidence="16" id="KW-1185">Reference proteome</keyword>
<evidence type="ECO:0000256" key="11">
    <source>
        <dbReference type="ARBA" id="ARBA00023150"/>
    </source>
</evidence>
<protein>
    <recommendedName>
        <fullName evidence="3">GTP 3',8-cyclase</fullName>
        <ecNumber evidence="3">4.1.99.22</ecNumber>
    </recommendedName>
</protein>
<dbReference type="NCBIfam" id="NF001199">
    <property type="entry name" value="PRK00164.2-1"/>
    <property type="match status" value="1"/>
</dbReference>
<dbReference type="SMART" id="SM00729">
    <property type="entry name" value="Elp3"/>
    <property type="match status" value="1"/>
</dbReference>
<dbReference type="SFLD" id="SFLDG01386">
    <property type="entry name" value="main_SPASM_domain-containing"/>
    <property type="match status" value="1"/>
</dbReference>
<organism evidence="15 16">
    <name type="scientific">Gnathostoma spinigerum</name>
    <dbReference type="NCBI Taxonomy" id="75299"/>
    <lineage>
        <taxon>Eukaryota</taxon>
        <taxon>Metazoa</taxon>
        <taxon>Ecdysozoa</taxon>
        <taxon>Nematoda</taxon>
        <taxon>Chromadorea</taxon>
        <taxon>Rhabditida</taxon>
        <taxon>Spirurina</taxon>
        <taxon>Gnathostomatomorpha</taxon>
        <taxon>Gnathostomatoidea</taxon>
        <taxon>Gnathostomatidae</taxon>
        <taxon>Gnathostoma</taxon>
    </lineage>
</organism>
<evidence type="ECO:0000256" key="9">
    <source>
        <dbReference type="ARBA" id="ARBA00023014"/>
    </source>
</evidence>
<evidence type="ECO:0000256" key="7">
    <source>
        <dbReference type="ARBA" id="ARBA00022741"/>
    </source>
</evidence>
<gene>
    <name evidence="15" type="ORF">AB6A40_005563</name>
</gene>
<comment type="pathway">
    <text evidence="2">Cofactor biosynthesis; molybdopterin biosynthesis.</text>
</comment>
<dbReference type="InterPro" id="IPR007197">
    <property type="entry name" value="rSAM"/>
</dbReference>
<evidence type="ECO:0000256" key="13">
    <source>
        <dbReference type="ARBA" id="ARBA00048697"/>
    </source>
</evidence>
<comment type="cofactor">
    <cofactor evidence="1">
        <name>[4Fe-4S] cluster</name>
        <dbReference type="ChEBI" id="CHEBI:49883"/>
    </cofactor>
</comment>
<dbReference type="InterPro" id="IPR006638">
    <property type="entry name" value="Elp3/MiaA/NifB-like_rSAM"/>
</dbReference>
<dbReference type="Gene3D" id="3.20.20.70">
    <property type="entry name" value="Aldolase class I"/>
    <property type="match status" value="1"/>
</dbReference>
<sequence>MHLRYVSQSLILRIRHLCTTASRAQLEKSVKFIETEREDRHPLDDTFGRRHTYLRISLTELCNLRCTYCMPEEGISLTPSSKILTCDEIVRLTKIFAVHGVNKVRLTGGEPTLRKDIIEIIGRIAKIDGIQSIGITTNGITLRRKLTALVAAGLTRVNISLDTLNDAKYMIMTRRNGLNKVLESIRCAEELFDEVKINTVVIRQVNSNEIIDFVRLTEKRNLNIRFIEYMPFGGNRFESKKMVSYKEMLNVIDGNFANVVKLKDSPNDTAKAYQVVGFRGKFGFISSMTNNFCSTCNRIRITADGNFKVCLHDNAEVSLRDLMRNGSSDNDLFKCIREAICQKKQQHAGLRILSHSRNRPMILIGG</sequence>
<feature type="domain" description="Radical SAM core" evidence="14">
    <location>
        <begin position="46"/>
        <end position="267"/>
    </location>
</feature>
<dbReference type="GO" id="GO:0005525">
    <property type="term" value="F:GTP binding"/>
    <property type="evidence" value="ECO:0007669"/>
    <property type="project" value="UniProtKB-KW"/>
</dbReference>
<dbReference type="SFLD" id="SFLDS00029">
    <property type="entry name" value="Radical_SAM"/>
    <property type="match status" value="1"/>
</dbReference>
<evidence type="ECO:0000256" key="12">
    <source>
        <dbReference type="ARBA" id="ARBA00023239"/>
    </source>
</evidence>
<accession>A0ABD6EFS4</accession>
<keyword evidence="10" id="KW-0342">GTP-binding</keyword>
<keyword evidence="11" id="KW-0501">Molybdenum cofactor biosynthesis</keyword>
<keyword evidence="5" id="KW-0949">S-adenosyl-L-methionine</keyword>
<dbReference type="InterPro" id="IPR058240">
    <property type="entry name" value="rSAM_sf"/>
</dbReference>
<evidence type="ECO:0000256" key="5">
    <source>
        <dbReference type="ARBA" id="ARBA00022691"/>
    </source>
</evidence>
<evidence type="ECO:0000313" key="16">
    <source>
        <dbReference type="Proteomes" id="UP001608902"/>
    </source>
</evidence>
<dbReference type="GO" id="GO:0051539">
    <property type="term" value="F:4 iron, 4 sulfur cluster binding"/>
    <property type="evidence" value="ECO:0007669"/>
    <property type="project" value="UniProtKB-KW"/>
</dbReference>